<dbReference type="Pfam" id="PF14076">
    <property type="entry name" value="DUF4258"/>
    <property type="match status" value="1"/>
</dbReference>
<evidence type="ECO:0000313" key="1">
    <source>
        <dbReference type="EMBL" id="HEN15976.1"/>
    </source>
</evidence>
<protein>
    <submittedName>
        <fullName evidence="1">DUF4258 domain-containing protein</fullName>
    </submittedName>
</protein>
<proteinExistence type="predicted"/>
<gene>
    <name evidence="1" type="ORF">ENQ76_10975</name>
</gene>
<comment type="caution">
    <text evidence="1">The sequence shown here is derived from an EMBL/GenBank/DDBJ whole genome shotgun (WGS) entry which is preliminary data.</text>
</comment>
<dbReference type="AlphaFoldDB" id="A0A7C2PB23"/>
<accession>A0A7C2PB23</accession>
<sequence length="85" mass="9471">MRERVRSNGYVMTGHAFEEMEADDLTVFDVERCILTGEIVDRQQDQRTGAWKCLVHGDATDDSPMAVVVTLGPMGRAVIVTVFIL</sequence>
<reference evidence="1" key="1">
    <citation type="journal article" date="2020" name="mSystems">
        <title>Genome- and Community-Level Interaction Insights into Carbon Utilization and Element Cycling Functions of Hydrothermarchaeota in Hydrothermal Sediment.</title>
        <authorList>
            <person name="Zhou Z."/>
            <person name="Liu Y."/>
            <person name="Xu W."/>
            <person name="Pan J."/>
            <person name="Luo Z.H."/>
            <person name="Li M."/>
        </authorList>
    </citation>
    <scope>NUCLEOTIDE SEQUENCE [LARGE SCALE GENOMIC DNA]</scope>
    <source>
        <strain evidence="1">SpSt-339</strain>
    </source>
</reference>
<dbReference type="EMBL" id="DSOK01000305">
    <property type="protein sequence ID" value="HEN15976.1"/>
    <property type="molecule type" value="Genomic_DNA"/>
</dbReference>
<name>A0A7C2PB23_9PLAN</name>
<organism evidence="1">
    <name type="scientific">Schlesneria paludicola</name>
    <dbReference type="NCBI Taxonomy" id="360056"/>
    <lineage>
        <taxon>Bacteria</taxon>
        <taxon>Pseudomonadati</taxon>
        <taxon>Planctomycetota</taxon>
        <taxon>Planctomycetia</taxon>
        <taxon>Planctomycetales</taxon>
        <taxon>Planctomycetaceae</taxon>
        <taxon>Schlesneria</taxon>
    </lineage>
</organism>
<dbReference type="InterPro" id="IPR025354">
    <property type="entry name" value="DUF4258"/>
</dbReference>